<evidence type="ECO:0000256" key="3">
    <source>
        <dbReference type="ARBA" id="ARBA00023242"/>
    </source>
</evidence>
<dbReference type="Gene3D" id="1.10.10.60">
    <property type="entry name" value="Homeodomain-like"/>
    <property type="match status" value="1"/>
</dbReference>
<dbReference type="InParanoid" id="A0A6J0PCN2"/>
<keyword evidence="1" id="KW-0805">Transcription regulation</keyword>
<evidence type="ECO:0000256" key="4">
    <source>
        <dbReference type="SAM" id="MobiDB-lite"/>
    </source>
</evidence>
<gene>
    <name evidence="6" type="primary">LOC105034414</name>
</gene>
<dbReference type="InterPro" id="IPR006447">
    <property type="entry name" value="Myb_dom_plants"/>
</dbReference>
<dbReference type="GO" id="GO:0003700">
    <property type="term" value="F:DNA-binding transcription factor activity"/>
    <property type="evidence" value="ECO:0007669"/>
    <property type="project" value="InterPro"/>
</dbReference>
<dbReference type="OrthoDB" id="551907at2759"/>
<dbReference type="InterPro" id="IPR046955">
    <property type="entry name" value="PHR1-like"/>
</dbReference>
<dbReference type="SUPFAM" id="SSF46689">
    <property type="entry name" value="Homeodomain-like"/>
    <property type="match status" value="1"/>
</dbReference>
<feature type="compositionally biased region" description="Polar residues" evidence="4">
    <location>
        <begin position="29"/>
        <end position="38"/>
    </location>
</feature>
<keyword evidence="3" id="KW-0539">Nucleus</keyword>
<name>A0A6J0PCN2_ELAGV</name>
<reference evidence="6" key="1">
    <citation type="submission" date="2025-08" db="UniProtKB">
        <authorList>
            <consortium name="RefSeq"/>
        </authorList>
    </citation>
    <scope>IDENTIFICATION</scope>
</reference>
<keyword evidence="5" id="KW-1185">Reference proteome</keyword>
<sequence length="378" mass="42937">MRSMSSESSRGRPSKVGEVEEDGEDNLRNGGSSSNSTVEESERKPSSGTVRQYVRSKNPRLRWTPELHLCFVQAVERLGGQDRERINTSFNIYISMMRITITFSSSLHPNFFFSFLFVCPLRDAGATPKMVLELMKVKGLSIAHVKSHLQMYRSKKIDESGQVIADPWSVMKGTKQHIYNLGHLPMLHGCHQRPTIPNLRSDGSSWFGHRNWTQNPVLSRAMNSTVGSRSHGSINEMIFRGSDRLKSNQDFHINTSSSNHQAICELREATGESHLLHNCRLGTTQYQAEERGAYLQERGLTGPEGQSSERWKANDQGPDLNLSLHIGPRQEKKQQRRWEEELESSLSLSLFGPSRMERCSRDVEKGLKSWHVGGRSWQ</sequence>
<evidence type="ECO:0000313" key="5">
    <source>
        <dbReference type="Proteomes" id="UP000504607"/>
    </source>
</evidence>
<dbReference type="RefSeq" id="XP_019702552.1">
    <property type="nucleotide sequence ID" value="XM_019846993.2"/>
</dbReference>
<evidence type="ECO:0000313" key="6">
    <source>
        <dbReference type="RefSeq" id="XP_019702552.1"/>
    </source>
</evidence>
<dbReference type="NCBIfam" id="TIGR01557">
    <property type="entry name" value="myb_SHAQKYF"/>
    <property type="match status" value="2"/>
</dbReference>
<accession>A0A6J0PCN2</accession>
<dbReference type="PANTHER" id="PTHR31314">
    <property type="entry name" value="MYB FAMILY TRANSCRIPTION FACTOR PHL7-LIKE"/>
    <property type="match status" value="1"/>
</dbReference>
<feature type="region of interest" description="Disordered" evidence="4">
    <location>
        <begin position="299"/>
        <end position="338"/>
    </location>
</feature>
<evidence type="ECO:0000256" key="2">
    <source>
        <dbReference type="ARBA" id="ARBA00023163"/>
    </source>
</evidence>
<dbReference type="FunCoup" id="A0A6J0PCN2">
    <property type="interactions" value="3"/>
</dbReference>
<dbReference type="Proteomes" id="UP000504607">
    <property type="component" value="Unplaced"/>
</dbReference>
<evidence type="ECO:0000256" key="1">
    <source>
        <dbReference type="ARBA" id="ARBA00023015"/>
    </source>
</evidence>
<feature type="region of interest" description="Disordered" evidence="4">
    <location>
        <begin position="1"/>
        <end position="53"/>
    </location>
</feature>
<dbReference type="InterPro" id="IPR009057">
    <property type="entry name" value="Homeodomain-like_sf"/>
</dbReference>
<protein>
    <submittedName>
        <fullName evidence="6">Uncharacterized protein LOC105034414 isoform X1</fullName>
    </submittedName>
</protein>
<dbReference type="GO" id="GO:0003677">
    <property type="term" value="F:DNA binding"/>
    <property type="evidence" value="ECO:0007669"/>
    <property type="project" value="InterPro"/>
</dbReference>
<dbReference type="AlphaFoldDB" id="A0A6J0PCN2"/>
<feature type="compositionally biased region" description="Basic and acidic residues" evidence="4">
    <location>
        <begin position="328"/>
        <end position="338"/>
    </location>
</feature>
<organism evidence="5 6">
    <name type="scientific">Elaeis guineensis var. tenera</name>
    <name type="common">Oil palm</name>
    <dbReference type="NCBI Taxonomy" id="51953"/>
    <lineage>
        <taxon>Eukaryota</taxon>
        <taxon>Viridiplantae</taxon>
        <taxon>Streptophyta</taxon>
        <taxon>Embryophyta</taxon>
        <taxon>Tracheophyta</taxon>
        <taxon>Spermatophyta</taxon>
        <taxon>Magnoliopsida</taxon>
        <taxon>Liliopsida</taxon>
        <taxon>Arecaceae</taxon>
        <taxon>Arecoideae</taxon>
        <taxon>Cocoseae</taxon>
        <taxon>Elaeidinae</taxon>
        <taxon>Elaeis</taxon>
    </lineage>
</organism>
<proteinExistence type="predicted"/>
<keyword evidence="2" id="KW-0804">Transcription</keyword>
<dbReference type="PANTHER" id="PTHR31314:SF164">
    <property type="entry name" value="HTH MYB-TYPE DOMAIN-CONTAINING PROTEIN"/>
    <property type="match status" value="1"/>
</dbReference>